<dbReference type="InterPro" id="IPR043128">
    <property type="entry name" value="Rev_trsase/Diguanyl_cyclase"/>
</dbReference>
<dbReference type="KEGG" id="nta:107796129"/>
<reference evidence="1" key="1">
    <citation type="submission" date="2025-08" db="UniProtKB">
        <authorList>
            <consortium name="RefSeq"/>
        </authorList>
    </citation>
    <scope>IDENTIFICATION</scope>
</reference>
<dbReference type="PANTHER" id="PTHR37984">
    <property type="entry name" value="PROTEIN CBG26694"/>
    <property type="match status" value="1"/>
</dbReference>
<dbReference type="InterPro" id="IPR043502">
    <property type="entry name" value="DNA/RNA_pol_sf"/>
</dbReference>
<organism evidence="1">
    <name type="scientific">Nicotiana tabacum</name>
    <name type="common">Common tobacco</name>
    <dbReference type="NCBI Taxonomy" id="4097"/>
    <lineage>
        <taxon>Eukaryota</taxon>
        <taxon>Viridiplantae</taxon>
        <taxon>Streptophyta</taxon>
        <taxon>Embryophyta</taxon>
        <taxon>Tracheophyta</taxon>
        <taxon>Spermatophyta</taxon>
        <taxon>Magnoliopsida</taxon>
        <taxon>eudicotyledons</taxon>
        <taxon>Gunneridae</taxon>
        <taxon>Pentapetalae</taxon>
        <taxon>asterids</taxon>
        <taxon>lamiids</taxon>
        <taxon>Solanales</taxon>
        <taxon>Solanaceae</taxon>
        <taxon>Nicotianoideae</taxon>
        <taxon>Nicotianeae</taxon>
        <taxon>Nicotiana</taxon>
    </lineage>
</organism>
<protein>
    <submittedName>
        <fullName evidence="1">Uncharacterized mitochondrial protein AtMg00860-like</fullName>
    </submittedName>
</protein>
<dbReference type="OMA" id="SKCHQAL"/>
<dbReference type="Gene3D" id="3.30.70.270">
    <property type="match status" value="2"/>
</dbReference>
<gene>
    <name evidence="1" type="primary">LOC107796129</name>
</gene>
<dbReference type="AlphaFoldDB" id="A0A1S4ACG6"/>
<dbReference type="STRING" id="4097.A0A1S4ACG6"/>
<dbReference type="PANTHER" id="PTHR37984:SF5">
    <property type="entry name" value="PROTEIN NYNRIN-LIKE"/>
    <property type="match status" value="1"/>
</dbReference>
<sequence>MKLNPEKCAFGVGSGKFLGFMVSNRGIKINPDKIEAIDGITVVDSVKAVQRLIKRMTTLGRFISRFTYKGHRFFSLLKKKNNFTWTSKCHQALEELKRYLSSLPLLYMPRADE</sequence>
<dbReference type="InterPro" id="IPR050951">
    <property type="entry name" value="Retrovirus_Pol_polyprotein"/>
</dbReference>
<dbReference type="OrthoDB" id="1303608at2759"/>
<name>A0A1S4ACG6_TOBAC</name>
<accession>A0A1S4ACG6</accession>
<dbReference type="SUPFAM" id="SSF56672">
    <property type="entry name" value="DNA/RNA polymerases"/>
    <property type="match status" value="1"/>
</dbReference>
<dbReference type="RefSeq" id="XP_016474347.1">
    <property type="nucleotide sequence ID" value="XM_016618861.1"/>
</dbReference>
<evidence type="ECO:0000313" key="1">
    <source>
        <dbReference type="RefSeq" id="XP_016474347.1"/>
    </source>
</evidence>
<proteinExistence type="predicted"/>
<dbReference type="PaxDb" id="4097-A0A1S4ACG6"/>
<dbReference type="SMR" id="A0A1S4ACG6"/>